<keyword evidence="2" id="KW-1185">Reference proteome</keyword>
<sequence>MSTIKHTPEQIRDAADVINSLAFTPEYHRASGVKLFTNTYAQLREIADMLEPKQPKVSVTFSEAGVAVYVETGPNSVTALYAGDFVKDDASEPFRVEKKLYGSPEEYGDTEVIDPYDPFA</sequence>
<proteinExistence type="predicted"/>
<dbReference type="RefSeq" id="YP_009005811.1">
    <property type="nucleotide sequence ID" value="NC_023564.1"/>
</dbReference>
<dbReference type="Proteomes" id="UP000019119">
    <property type="component" value="Segment"/>
</dbReference>
<gene>
    <name evidence="1" type="primary">69</name>
    <name evidence="1" type="ORF">PBI_EAGLEEYE_69</name>
</gene>
<organism evidence="1 2">
    <name type="scientific">Mycobacterium phage EagleEye</name>
    <dbReference type="NCBI Taxonomy" id="1429759"/>
    <lineage>
        <taxon>Viruses</taxon>
        <taxon>Duplodnaviria</taxon>
        <taxon>Heunggongvirae</taxon>
        <taxon>Uroviricota</taxon>
        <taxon>Caudoviricetes</taxon>
        <taxon>Eagleeyevirus</taxon>
        <taxon>Eagleeyevirus eagleeye</taxon>
    </lineage>
</organism>
<dbReference type="EMBL" id="KF861510">
    <property type="protein sequence ID" value="AHG23849.1"/>
    <property type="molecule type" value="Genomic_DNA"/>
</dbReference>
<evidence type="ECO:0000313" key="1">
    <source>
        <dbReference type="EMBL" id="AHG23849.1"/>
    </source>
</evidence>
<name>W0LMS7_9CAUD</name>
<accession>W0LMS7</accession>
<evidence type="ECO:0000313" key="2">
    <source>
        <dbReference type="Proteomes" id="UP000019119"/>
    </source>
</evidence>
<dbReference type="GeneID" id="18502831"/>
<dbReference type="KEGG" id="vg:18502831"/>
<protein>
    <submittedName>
        <fullName evidence="1">Uncharacterized protein</fullName>
    </submittedName>
</protein>
<reference evidence="1 2" key="1">
    <citation type="submission" date="2013-11" db="EMBL/GenBank/DDBJ databases">
        <authorList>
            <person name="Awa H."/>
            <person name="Bernal J.T."/>
            <person name="Coelho R.E."/>
            <person name="Culpepper S.C."/>
            <person name="Devaraju V.S."/>
            <person name="Higgins R.T."/>
            <person name="Husein A.J."/>
            <person name="Johnston E.M."/>
            <person name="Jung J.A."/>
            <person name="Kanani-Hendijani T.A."/>
            <person name="Knapp R.E."/>
            <person name="Lepiocha N."/>
            <person name="McCarter A.J."/>
            <person name="Merlau P.R."/>
            <person name="Monfared M.S."/>
            <person name="Olney H.P."/>
            <person name="Pineda M.R."/>
            <person name="Pizzini S.E."/>
            <person name="Roberson D.J."/>
            <person name="Rodriguez J."/>
            <person name="Simpson N.A."/>
            <person name="Stevens S.C."/>
            <person name="Stroub-Tahmassi C.A."/>
            <person name="Syed N."/>
            <person name="Torres S.E."/>
            <person name="Townsend C.W."/>
            <person name="White X.E."/>
            <person name="Willette C.E."/>
            <person name="Deming K.E."/>
            <person name="Simon S.E."/>
            <person name="Benjamin R.C."/>
            <person name="Hughes L.E."/>
            <person name="Hale R.H."/>
            <person name="Lamson-Kim T."/>
            <person name="Visi D.H."/>
            <person name="Allen M.S."/>
            <person name="Bradley K.W."/>
            <person name="Clarke D.Q."/>
            <person name="Lewis M.F."/>
            <person name="Barker L.P."/>
            <person name="Bailey C."/>
            <person name="Asai D.J."/>
            <person name="Garber M.L."/>
            <person name="Bowman C.A."/>
            <person name="Russell D.A."/>
            <person name="Pope W.H."/>
            <person name="Jacobs-Sera D."/>
            <person name="Hendrix R.W."/>
            <person name="Hatfull G.F."/>
        </authorList>
    </citation>
    <scope>NUCLEOTIDE SEQUENCE [LARGE SCALE GENOMIC DNA]</scope>
</reference>